<dbReference type="RefSeq" id="XP_038053225.1">
    <property type="nucleotide sequence ID" value="XM_038197297.1"/>
</dbReference>
<evidence type="ECO:0000313" key="3">
    <source>
        <dbReference type="Proteomes" id="UP000887568"/>
    </source>
</evidence>
<dbReference type="RefSeq" id="XP_038053235.1">
    <property type="nucleotide sequence ID" value="XM_038197307.1"/>
</dbReference>
<dbReference type="GeneID" id="119725745"/>
<organism evidence="2 3">
    <name type="scientific">Patiria miniata</name>
    <name type="common">Bat star</name>
    <name type="synonym">Asterina miniata</name>
    <dbReference type="NCBI Taxonomy" id="46514"/>
    <lineage>
        <taxon>Eukaryota</taxon>
        <taxon>Metazoa</taxon>
        <taxon>Echinodermata</taxon>
        <taxon>Eleutherozoa</taxon>
        <taxon>Asterozoa</taxon>
        <taxon>Asteroidea</taxon>
        <taxon>Valvatacea</taxon>
        <taxon>Valvatida</taxon>
        <taxon>Asterinidae</taxon>
        <taxon>Patiria</taxon>
    </lineage>
</organism>
<sequence>MCIHVHGPNVRGTTRLETTRPLRQLTGSSLYADYDISDSFLVASFLLCQSCCASMATPTAPSYQPWGTLPVSQTCFQIYGTKRKACKATHNDCSNTNEQISASVKRHCLHPVTRNRLPEEKSEPFPQPVTYPASSSLWQQDMASSPRHSMQEHFQTAFRQPTSMQATDIVQSECTSPQSQGFYSNGVHSVQSPADTTTSGSGLNIGNDQSGGSKSHSWQHKENNQRLFEQRNQNRIEMLEDLEFESNDYWDVPYDHHLLKMADEVEQARIAMETEDSLPQHQPSGLPTSDSTLIPASVPLQIHNAGNHIRCYCKPSWEGLLEPVSYI</sequence>
<dbReference type="EnsemblMetazoa" id="XM_038197299.1">
    <property type="protein sequence ID" value="XP_038053227.1"/>
    <property type="gene ID" value="LOC119725745"/>
</dbReference>
<name>A0A913ZQ17_PATMI</name>
<evidence type="ECO:0000256" key="1">
    <source>
        <dbReference type="SAM" id="MobiDB-lite"/>
    </source>
</evidence>
<feature type="region of interest" description="Disordered" evidence="1">
    <location>
        <begin position="172"/>
        <end position="221"/>
    </location>
</feature>
<dbReference type="OrthoDB" id="6122298at2759"/>
<keyword evidence="3" id="KW-1185">Reference proteome</keyword>
<dbReference type="RefSeq" id="XP_038053226.1">
    <property type="nucleotide sequence ID" value="XM_038197298.1"/>
</dbReference>
<evidence type="ECO:0000313" key="2">
    <source>
        <dbReference type="EnsemblMetazoa" id="XP_038053225.1"/>
    </source>
</evidence>
<dbReference type="OMA" id="MPSAANY"/>
<dbReference type="AlphaFoldDB" id="A0A913ZQ17"/>
<dbReference type="EnsemblMetazoa" id="XM_038197298.1">
    <property type="protein sequence ID" value="XP_038053226.1"/>
    <property type="gene ID" value="LOC119725745"/>
</dbReference>
<reference evidence="2" key="1">
    <citation type="submission" date="2022-11" db="UniProtKB">
        <authorList>
            <consortium name="EnsemblMetazoa"/>
        </authorList>
    </citation>
    <scope>IDENTIFICATION</scope>
</reference>
<dbReference type="RefSeq" id="XP_038053227.1">
    <property type="nucleotide sequence ID" value="XM_038197299.1"/>
</dbReference>
<proteinExistence type="predicted"/>
<feature type="region of interest" description="Disordered" evidence="1">
    <location>
        <begin position="117"/>
        <end position="153"/>
    </location>
</feature>
<dbReference type="Proteomes" id="UP000887568">
    <property type="component" value="Unplaced"/>
</dbReference>
<accession>A0A913ZQ17</accession>
<protein>
    <submittedName>
        <fullName evidence="2">Uncharacterized protein</fullName>
    </submittedName>
</protein>
<feature type="compositionally biased region" description="Polar residues" evidence="1">
    <location>
        <begin position="132"/>
        <end position="153"/>
    </location>
</feature>
<dbReference type="EnsemblMetazoa" id="XM_038197297.1">
    <property type="protein sequence ID" value="XP_038053225.1"/>
    <property type="gene ID" value="LOC119725745"/>
</dbReference>
<feature type="compositionally biased region" description="Polar residues" evidence="1">
    <location>
        <begin position="172"/>
        <end position="216"/>
    </location>
</feature>
<dbReference type="EnsemblMetazoa" id="XM_038197307.1">
    <property type="protein sequence ID" value="XP_038053235.1"/>
    <property type="gene ID" value="LOC119725745"/>
</dbReference>